<protein>
    <recommendedName>
        <fullName evidence="2">DUF6857 domain-containing protein</fullName>
    </recommendedName>
</protein>
<dbReference type="EMBL" id="BMAC01000170">
    <property type="protein sequence ID" value="GFP88635.1"/>
    <property type="molecule type" value="Genomic_DNA"/>
</dbReference>
<dbReference type="AlphaFoldDB" id="A0A830BZJ5"/>
<feature type="domain" description="DUF6857" evidence="2">
    <location>
        <begin position="97"/>
        <end position="390"/>
    </location>
</feature>
<evidence type="ECO:0000256" key="1">
    <source>
        <dbReference type="SAM" id="MobiDB-lite"/>
    </source>
</evidence>
<dbReference type="InterPro" id="IPR010341">
    <property type="entry name" value="DUF936_pln"/>
</dbReference>
<dbReference type="PANTHER" id="PTHR31928:SF12">
    <property type="entry name" value="DUF3741 DOMAIN-CONTAINING PROTEIN"/>
    <property type="match status" value="1"/>
</dbReference>
<dbReference type="InterPro" id="IPR049172">
    <property type="entry name" value="DUF6857_pln"/>
</dbReference>
<feature type="region of interest" description="Disordered" evidence="1">
    <location>
        <begin position="241"/>
        <end position="260"/>
    </location>
</feature>
<evidence type="ECO:0000259" key="2">
    <source>
        <dbReference type="Pfam" id="PF21647"/>
    </source>
</evidence>
<reference evidence="3" key="1">
    <citation type="submission" date="2020-07" db="EMBL/GenBank/DDBJ databases">
        <title>Ethylene signaling mediates host invasion by parasitic plants.</title>
        <authorList>
            <person name="Yoshida S."/>
        </authorList>
    </citation>
    <scope>NUCLEOTIDE SEQUENCE</scope>
    <source>
        <strain evidence="3">Okayama</strain>
    </source>
</reference>
<evidence type="ECO:0000313" key="4">
    <source>
        <dbReference type="Proteomes" id="UP000653305"/>
    </source>
</evidence>
<proteinExistence type="predicted"/>
<comment type="caution">
    <text evidence="3">The sequence shown here is derived from an EMBL/GenBank/DDBJ whole genome shotgun (WGS) entry which is preliminary data.</text>
</comment>
<dbReference type="Proteomes" id="UP000653305">
    <property type="component" value="Unassembled WGS sequence"/>
</dbReference>
<feature type="region of interest" description="Disordered" evidence="1">
    <location>
        <begin position="48"/>
        <end position="83"/>
    </location>
</feature>
<name>A0A830BZJ5_9LAMI</name>
<dbReference type="Pfam" id="PF21647">
    <property type="entry name" value="DUF6857"/>
    <property type="match status" value="1"/>
</dbReference>
<evidence type="ECO:0000313" key="3">
    <source>
        <dbReference type="EMBL" id="GFP88635.1"/>
    </source>
</evidence>
<accession>A0A830BZJ5</accession>
<dbReference type="OrthoDB" id="773154at2759"/>
<dbReference type="PANTHER" id="PTHR31928">
    <property type="entry name" value="EXPRESSED PROTEIN"/>
    <property type="match status" value="1"/>
</dbReference>
<keyword evidence="4" id="KW-1185">Reference proteome</keyword>
<gene>
    <name evidence="3" type="ORF">PHJA_001007200</name>
</gene>
<organism evidence="3 4">
    <name type="scientific">Phtheirospermum japonicum</name>
    <dbReference type="NCBI Taxonomy" id="374723"/>
    <lineage>
        <taxon>Eukaryota</taxon>
        <taxon>Viridiplantae</taxon>
        <taxon>Streptophyta</taxon>
        <taxon>Embryophyta</taxon>
        <taxon>Tracheophyta</taxon>
        <taxon>Spermatophyta</taxon>
        <taxon>Magnoliopsida</taxon>
        <taxon>eudicotyledons</taxon>
        <taxon>Gunneridae</taxon>
        <taxon>Pentapetalae</taxon>
        <taxon>asterids</taxon>
        <taxon>lamiids</taxon>
        <taxon>Lamiales</taxon>
        <taxon>Orobanchaceae</taxon>
        <taxon>Orobanchaceae incertae sedis</taxon>
        <taxon>Phtheirospermum</taxon>
    </lineage>
</organism>
<feature type="compositionally biased region" description="Polar residues" evidence="1">
    <location>
        <begin position="241"/>
        <end position="251"/>
    </location>
</feature>
<sequence>MSRRRSWQESEILGVKEIFVSSVVKHEIKLPPRSRSANVSPVRSVRYDSLDDNSSSISRRKSVGSPKRLIKSGDKSQGPVPKTNNVQIANSLCGFVYERKGAESGILWNSIPSNLVKLGKEVIRQRDSALLAAADALQEACASERLLNSLSTLSQFPLAEGDDLQPYVDKCFDLQDDLACSKLIAQSLTSISPFRAPESEPSTNSIKETLNTALERKKKAMTWIKSAVALDLSSNPTVDPTNTLEVKNPSSKRCDKPKSTCTIKKSRSNKDINSHFILASAKEDNQADWTRGSTLSAAAELATSLQDECRKMFLSYVEKYLDEVDRKSSSMENEGEVAVMMYKVKMVSDWLSLILNNNNLEDPSEAEAYERVRNKIYGILLRHVERTAMAFERVFGRV</sequence>